<keyword evidence="1" id="KW-0812">Transmembrane</keyword>
<reference evidence="2 3" key="1">
    <citation type="journal article" date="2009" name="PLoS ONE">
        <title>Genome analysis of the anaerobic thermohalophilic bacterium Halothermothrix orenii.</title>
        <authorList>
            <person name="Mavromatis K."/>
            <person name="Ivanova N."/>
            <person name="Anderson I."/>
            <person name="Lykidis A."/>
            <person name="Hooper S.D."/>
            <person name="Sun H."/>
            <person name="Kunin V."/>
            <person name="Lapidus A."/>
            <person name="Hugenholtz P."/>
            <person name="Patel B."/>
            <person name="Kyrpides N.C."/>
        </authorList>
    </citation>
    <scope>NUCLEOTIDE SEQUENCE [LARGE SCALE GENOMIC DNA]</scope>
    <source>
        <strain evidence="3">H 168 / OCM 544 / DSM 9562</strain>
    </source>
</reference>
<accession>B8D2J3</accession>
<sequence length="250" mass="28259">MNDIKDVLDKAGLIKENYLGNYIPAAAGVIFIIYLIITWSIYIIYNVNQLLTSKLIFLVTIIGTTGLVDDMAGRSNYKGFKGHFSQFFKGKLTTGFLKAVVTLVVFILIIDKKRSLPDIIISGGIFLLITNLLNLLDLRPARSLKVFILLSFLMIYISPWLIVYLVPFYLIILIYLPFELRGAIMLGDSGSNLLGAFLGYGFVTWNNFIAKSLLLVFLIYLTLFAEKNSFSKIIEKNTVLKWLDNLGIKY</sequence>
<evidence type="ECO:0008006" key="4">
    <source>
        <dbReference type="Google" id="ProtNLM"/>
    </source>
</evidence>
<feature type="transmembrane region" description="Helical" evidence="1">
    <location>
        <begin position="198"/>
        <end position="223"/>
    </location>
</feature>
<keyword evidence="1" id="KW-0472">Membrane</keyword>
<dbReference type="STRING" id="373903.Hore_06630"/>
<feature type="transmembrane region" description="Helical" evidence="1">
    <location>
        <begin position="116"/>
        <end position="136"/>
    </location>
</feature>
<dbReference type="RefSeq" id="WP_012635608.1">
    <property type="nucleotide sequence ID" value="NC_011899.1"/>
</dbReference>
<evidence type="ECO:0000256" key="1">
    <source>
        <dbReference type="SAM" id="Phobius"/>
    </source>
</evidence>
<protein>
    <recommendedName>
        <fullName evidence="4">Glycosyl transferase family 4</fullName>
    </recommendedName>
</protein>
<keyword evidence="3" id="KW-1185">Reference proteome</keyword>
<organism evidence="2 3">
    <name type="scientific">Halothermothrix orenii (strain H 168 / OCM 544 / DSM 9562)</name>
    <dbReference type="NCBI Taxonomy" id="373903"/>
    <lineage>
        <taxon>Bacteria</taxon>
        <taxon>Bacillati</taxon>
        <taxon>Bacillota</taxon>
        <taxon>Clostridia</taxon>
        <taxon>Halanaerobiales</taxon>
        <taxon>Halothermotrichaceae</taxon>
        <taxon>Halothermothrix</taxon>
    </lineage>
</organism>
<keyword evidence="1" id="KW-1133">Transmembrane helix</keyword>
<evidence type="ECO:0000313" key="2">
    <source>
        <dbReference type="EMBL" id="ACL69420.1"/>
    </source>
</evidence>
<dbReference type="KEGG" id="hor:Hore_06630"/>
<feature type="transmembrane region" description="Helical" evidence="1">
    <location>
        <begin position="148"/>
        <end position="178"/>
    </location>
</feature>
<evidence type="ECO:0000313" key="3">
    <source>
        <dbReference type="Proteomes" id="UP000000719"/>
    </source>
</evidence>
<proteinExistence type="predicted"/>
<dbReference type="EMBL" id="CP001098">
    <property type="protein sequence ID" value="ACL69420.1"/>
    <property type="molecule type" value="Genomic_DNA"/>
</dbReference>
<gene>
    <name evidence="2" type="ordered locus">Hore_06630</name>
</gene>
<dbReference type="OrthoDB" id="2679245at2"/>
<dbReference type="HOGENOM" id="CLU_078449_0_0_9"/>
<dbReference type="Proteomes" id="UP000000719">
    <property type="component" value="Chromosome"/>
</dbReference>
<name>B8D2J3_HALOH</name>
<feature type="transmembrane region" description="Helical" evidence="1">
    <location>
        <begin position="21"/>
        <end position="45"/>
    </location>
</feature>
<dbReference type="eggNOG" id="COG0472">
    <property type="taxonomic scope" value="Bacteria"/>
</dbReference>
<dbReference type="AlphaFoldDB" id="B8D2J3"/>
<feature type="transmembrane region" description="Helical" evidence="1">
    <location>
        <begin position="92"/>
        <end position="110"/>
    </location>
</feature>